<evidence type="ECO:0000313" key="4">
    <source>
        <dbReference type="Proteomes" id="UP000677305"/>
    </source>
</evidence>
<dbReference type="EMBL" id="CP058561">
    <property type="protein sequence ID" value="QUH27616.1"/>
    <property type="molecule type" value="Genomic_DNA"/>
</dbReference>
<dbReference type="PANTHER" id="PTHR42720:SF1">
    <property type="entry name" value="GLYCEROL 3-PHOSPHATE OXIDASE"/>
    <property type="match status" value="1"/>
</dbReference>
<dbReference type="InterPro" id="IPR007419">
    <property type="entry name" value="BFD-like_2Fe2S-bd_dom"/>
</dbReference>
<reference evidence="3 4" key="1">
    <citation type="submission" date="2020-07" db="EMBL/GenBank/DDBJ databases">
        <title>Vallitalea guaymasensis genome.</title>
        <authorList>
            <person name="Postec A."/>
        </authorList>
    </citation>
    <scope>NUCLEOTIDE SEQUENCE [LARGE SCALE GENOMIC DNA]</scope>
    <source>
        <strain evidence="3 4">Ra1766G1</strain>
    </source>
</reference>
<sequence length="477" mass="51942">MIYDISIIGAGVTGSLIARQLSKYNLKVCLLEKESDVAMGTSKANSAIVHAGYDAKPGSLKAKLNVRGNEMMGDIAKELYVPFKRIGSFVIAFDEDDMEQIKTLYDYGIKNNVPDMKILTKEEVREMEPNMSDEVIGALHAPTAGIVCPYELTLAAAENAVDNGVELILDCAIKDINKVDDNFELDTTRGKIVSKYVINAAGLFSDDISAMAGDDSFKINPRKGEYLLLDKRQGNVVNKVIFQPPTVMGKGILVTPTVDGNLLLGPTAENILDKDDISTTSIGLDTVIKGAVKSIPSVNTRDVITSFAGLRASSSVGDFVIEKSQKVDGLINVAGIESPGLSAAPAISEYVMEILKSMDIELKEKDDYISTRKPVYRFREMDESERDELIKKNPLYGNIICRCETITEGEIVDCIHRSIGASNLDAVKRRTRAGMGRCQGGFCTPRVVDIIARELNIPKEQVTKMGGKSKVLVGKTK</sequence>
<evidence type="ECO:0000259" key="1">
    <source>
        <dbReference type="Pfam" id="PF01266"/>
    </source>
</evidence>
<dbReference type="InterPro" id="IPR041854">
    <property type="entry name" value="BFD-like_2Fe2S-bd_dom_sf"/>
</dbReference>
<dbReference type="AlphaFoldDB" id="A0A8J8M784"/>
<dbReference type="CDD" id="cd19946">
    <property type="entry name" value="GlpA-like_Fer2_BFD-like"/>
    <property type="match status" value="1"/>
</dbReference>
<organism evidence="3 4">
    <name type="scientific">Vallitalea guaymasensis</name>
    <dbReference type="NCBI Taxonomy" id="1185412"/>
    <lineage>
        <taxon>Bacteria</taxon>
        <taxon>Bacillati</taxon>
        <taxon>Bacillota</taxon>
        <taxon>Clostridia</taxon>
        <taxon>Lachnospirales</taxon>
        <taxon>Vallitaleaceae</taxon>
        <taxon>Vallitalea</taxon>
    </lineage>
</organism>
<gene>
    <name evidence="3" type="ORF">HYG85_01245</name>
</gene>
<dbReference type="Gene3D" id="3.30.9.10">
    <property type="entry name" value="D-Amino Acid Oxidase, subunit A, domain 2"/>
    <property type="match status" value="1"/>
</dbReference>
<dbReference type="SUPFAM" id="SSF51905">
    <property type="entry name" value="FAD/NAD(P)-binding domain"/>
    <property type="match status" value="1"/>
</dbReference>
<dbReference type="Gene3D" id="3.50.50.60">
    <property type="entry name" value="FAD/NAD(P)-binding domain"/>
    <property type="match status" value="1"/>
</dbReference>
<evidence type="ECO:0000259" key="2">
    <source>
        <dbReference type="Pfam" id="PF04324"/>
    </source>
</evidence>
<keyword evidence="4" id="KW-1185">Reference proteome</keyword>
<dbReference type="InterPro" id="IPR006076">
    <property type="entry name" value="FAD-dep_OxRdtase"/>
</dbReference>
<evidence type="ECO:0000313" key="3">
    <source>
        <dbReference type="EMBL" id="QUH27616.1"/>
    </source>
</evidence>
<accession>A0A8J8M784</accession>
<dbReference type="Pfam" id="PF04324">
    <property type="entry name" value="Fer2_BFD"/>
    <property type="match status" value="1"/>
</dbReference>
<proteinExistence type="predicted"/>
<dbReference type="Pfam" id="PF01266">
    <property type="entry name" value="DAO"/>
    <property type="match status" value="1"/>
</dbReference>
<dbReference type="InterPro" id="IPR036188">
    <property type="entry name" value="FAD/NAD-bd_sf"/>
</dbReference>
<feature type="domain" description="FAD dependent oxidoreductase" evidence="1">
    <location>
        <begin position="4"/>
        <end position="353"/>
    </location>
</feature>
<dbReference type="SUPFAM" id="SSF54373">
    <property type="entry name" value="FAD-linked reductases, C-terminal domain"/>
    <property type="match status" value="1"/>
</dbReference>
<dbReference type="InterPro" id="IPR052745">
    <property type="entry name" value="G3P_Oxidase/Oxidoreductase"/>
</dbReference>
<dbReference type="PANTHER" id="PTHR42720">
    <property type="entry name" value="GLYCEROL-3-PHOSPHATE DEHYDROGENASE"/>
    <property type="match status" value="1"/>
</dbReference>
<feature type="domain" description="BFD-like [2Fe-2S]-binding" evidence="2">
    <location>
        <begin position="399"/>
        <end position="452"/>
    </location>
</feature>
<dbReference type="Gene3D" id="1.10.10.1100">
    <property type="entry name" value="BFD-like [2Fe-2S]-binding domain"/>
    <property type="match status" value="1"/>
</dbReference>
<name>A0A8J8M784_9FIRM</name>
<protein>
    <submittedName>
        <fullName evidence="3">NAD(P)/FAD-dependent oxidoreductase</fullName>
    </submittedName>
</protein>
<dbReference type="KEGG" id="vgu:HYG85_01245"/>
<dbReference type="Proteomes" id="UP000677305">
    <property type="component" value="Chromosome"/>
</dbReference>
<dbReference type="RefSeq" id="WP_330619204.1">
    <property type="nucleotide sequence ID" value="NZ_CP058561.1"/>
</dbReference>